<keyword evidence="3" id="KW-1185">Reference proteome</keyword>
<reference evidence="2 3" key="1">
    <citation type="journal article" date="2012" name="Proc. Natl. Acad. Sci. U.S.A.">
        <title>Antigenic diversity is generated by distinct evolutionary mechanisms in African trypanosome species.</title>
        <authorList>
            <person name="Jackson A.P."/>
            <person name="Berry A."/>
            <person name="Aslett M."/>
            <person name="Allison H.C."/>
            <person name="Burton P."/>
            <person name="Vavrova-Anderson J."/>
            <person name="Brown R."/>
            <person name="Browne H."/>
            <person name="Corton N."/>
            <person name="Hauser H."/>
            <person name="Gamble J."/>
            <person name="Gilderthorp R."/>
            <person name="Marcello L."/>
            <person name="McQuillan J."/>
            <person name="Otto T.D."/>
            <person name="Quail M.A."/>
            <person name="Sanders M.J."/>
            <person name="van Tonder A."/>
            <person name="Ginger M.L."/>
            <person name="Field M.C."/>
            <person name="Barry J.D."/>
            <person name="Hertz-Fowler C."/>
            <person name="Berriman M."/>
        </authorList>
    </citation>
    <scope>NUCLEOTIDE SEQUENCE</scope>
    <source>
        <strain evidence="2 3">Y486</strain>
    </source>
</reference>
<evidence type="ECO:0000313" key="2">
    <source>
        <dbReference type="EMBL" id="CCD19492.1"/>
    </source>
</evidence>
<feature type="compositionally biased region" description="Basic and acidic residues" evidence="1">
    <location>
        <begin position="265"/>
        <end position="274"/>
    </location>
</feature>
<accession>F9WPL5</accession>
<sequence>MTAPVLAHCPPTAAFQAPREPHVLRSAPQQANTRSGHASSHLVALTQSGRHRTAMRRVHPATVRLQRTEQISVAETADPRANSCMRPLACCRGAVCDAVLRGNALLQGPGDDAGPRAAPLLVLAELGTWPAGGAPTVVAKRRSLEHRVHGHRSRNGADMHRGAARDRECNATGWKPGPRVKKPATSDCCALREGVSGVLRAWACRSENGRGRKIKATTVGLLALFQRKGRKDAARDLAFMCRRLGRTREVRGRGDSSTQGNDGSEAVHDCRGTE</sequence>
<organism evidence="2 3">
    <name type="scientific">Trypanosoma vivax (strain Y486)</name>
    <dbReference type="NCBI Taxonomy" id="1055687"/>
    <lineage>
        <taxon>Eukaryota</taxon>
        <taxon>Discoba</taxon>
        <taxon>Euglenozoa</taxon>
        <taxon>Kinetoplastea</taxon>
        <taxon>Metakinetoplastina</taxon>
        <taxon>Trypanosomatida</taxon>
        <taxon>Trypanosomatidae</taxon>
        <taxon>Trypanosoma</taxon>
        <taxon>Duttonella</taxon>
    </lineage>
</organism>
<feature type="region of interest" description="Disordered" evidence="1">
    <location>
        <begin position="249"/>
        <end position="274"/>
    </location>
</feature>
<protein>
    <submittedName>
        <fullName evidence="2">Uncharacterized protein</fullName>
    </submittedName>
</protein>
<dbReference type="AlphaFoldDB" id="F9WPL5"/>
<evidence type="ECO:0000313" key="3">
    <source>
        <dbReference type="Proteomes" id="UP000009027"/>
    </source>
</evidence>
<dbReference type="VEuPathDB" id="TriTrypDB:TvY486_0021900"/>
<feature type="compositionally biased region" description="Polar residues" evidence="1">
    <location>
        <begin position="27"/>
        <end position="38"/>
    </location>
</feature>
<gene>
    <name evidence="2" type="ORF">TvY486_0021900</name>
</gene>
<name>F9WPL5_TRYVY</name>
<feature type="region of interest" description="Disordered" evidence="1">
    <location>
        <begin position="1"/>
        <end position="41"/>
    </location>
</feature>
<dbReference type="EMBL" id="CAEX01003519">
    <property type="protein sequence ID" value="CCD19492.1"/>
    <property type="molecule type" value="Genomic_DNA"/>
</dbReference>
<proteinExistence type="predicted"/>
<evidence type="ECO:0000256" key="1">
    <source>
        <dbReference type="SAM" id="MobiDB-lite"/>
    </source>
</evidence>
<dbReference type="Proteomes" id="UP000009027">
    <property type="component" value="Unassembled WGS sequence"/>
</dbReference>